<dbReference type="AlphaFoldDB" id="A0A1I5NCJ6"/>
<dbReference type="CDD" id="cd02064">
    <property type="entry name" value="FAD_synthetase_N"/>
    <property type="match status" value="1"/>
</dbReference>
<dbReference type="UniPathway" id="UPA00276">
    <property type="reaction ID" value="UER00406"/>
</dbReference>
<comment type="similarity">
    <text evidence="15">Belongs to the ribF family.</text>
</comment>
<comment type="function">
    <text evidence="1">Catalyzes the phosphorylation of riboflavin to FMN followed by the adenylation of FMN to FAD.</text>
</comment>
<reference evidence="17 18" key="1">
    <citation type="submission" date="2016-10" db="EMBL/GenBank/DDBJ databases">
        <authorList>
            <person name="de Groot N.N."/>
        </authorList>
    </citation>
    <scope>NUCLEOTIDE SEQUENCE [LARGE SCALE GENOMIC DNA]</scope>
    <source>
        <strain evidence="17 18">DSM 19547</strain>
    </source>
</reference>
<dbReference type="GO" id="GO:0003919">
    <property type="term" value="F:FMN adenylyltransferase activity"/>
    <property type="evidence" value="ECO:0007669"/>
    <property type="project" value="UniProtKB-UniRule"/>
</dbReference>
<dbReference type="NCBIfam" id="TIGR00083">
    <property type="entry name" value="ribF"/>
    <property type="match status" value="1"/>
</dbReference>
<evidence type="ECO:0000256" key="4">
    <source>
        <dbReference type="ARBA" id="ARBA00022630"/>
    </source>
</evidence>
<dbReference type="Pfam" id="PF06574">
    <property type="entry name" value="FAD_syn"/>
    <property type="match status" value="1"/>
</dbReference>
<dbReference type="PIRSF" id="PIRSF004491">
    <property type="entry name" value="FAD_Synth"/>
    <property type="match status" value="1"/>
</dbReference>
<evidence type="ECO:0000256" key="2">
    <source>
        <dbReference type="ARBA" id="ARBA00004726"/>
    </source>
</evidence>
<dbReference type="GO" id="GO:0008531">
    <property type="term" value="F:riboflavin kinase activity"/>
    <property type="evidence" value="ECO:0007669"/>
    <property type="project" value="UniProtKB-UniRule"/>
</dbReference>
<keyword evidence="7 15" id="KW-0548">Nucleotidyltransferase</keyword>
<dbReference type="GO" id="GO:0005524">
    <property type="term" value="F:ATP binding"/>
    <property type="evidence" value="ECO:0007669"/>
    <property type="project" value="UniProtKB-UniRule"/>
</dbReference>
<dbReference type="PANTHER" id="PTHR22749">
    <property type="entry name" value="RIBOFLAVIN KINASE/FMN ADENYLYLTRANSFERASE"/>
    <property type="match status" value="1"/>
</dbReference>
<dbReference type="SUPFAM" id="SSF52374">
    <property type="entry name" value="Nucleotidylyl transferase"/>
    <property type="match status" value="1"/>
</dbReference>
<evidence type="ECO:0000256" key="8">
    <source>
        <dbReference type="ARBA" id="ARBA00022741"/>
    </source>
</evidence>
<comment type="catalytic activity">
    <reaction evidence="13 15">
        <text>riboflavin + ATP = FMN + ADP + H(+)</text>
        <dbReference type="Rhea" id="RHEA:14357"/>
        <dbReference type="ChEBI" id="CHEBI:15378"/>
        <dbReference type="ChEBI" id="CHEBI:30616"/>
        <dbReference type="ChEBI" id="CHEBI:57986"/>
        <dbReference type="ChEBI" id="CHEBI:58210"/>
        <dbReference type="ChEBI" id="CHEBI:456216"/>
        <dbReference type="EC" id="2.7.1.26"/>
    </reaction>
</comment>
<dbReference type="InterPro" id="IPR014729">
    <property type="entry name" value="Rossmann-like_a/b/a_fold"/>
</dbReference>
<keyword evidence="12" id="KW-0511">Multifunctional enzyme</keyword>
<evidence type="ECO:0000256" key="12">
    <source>
        <dbReference type="ARBA" id="ARBA00023268"/>
    </source>
</evidence>
<evidence type="ECO:0000256" key="15">
    <source>
        <dbReference type="PIRNR" id="PIRNR004491"/>
    </source>
</evidence>
<dbReference type="UniPathway" id="UPA00277">
    <property type="reaction ID" value="UER00407"/>
</dbReference>
<dbReference type="EC" id="2.7.1.26" evidence="15"/>
<evidence type="ECO:0000259" key="16">
    <source>
        <dbReference type="SMART" id="SM00904"/>
    </source>
</evidence>
<evidence type="ECO:0000313" key="18">
    <source>
        <dbReference type="Proteomes" id="UP000199356"/>
    </source>
</evidence>
<keyword evidence="10 15" id="KW-0274">FAD</keyword>
<protein>
    <recommendedName>
        <fullName evidence="15">Riboflavin biosynthesis protein</fullName>
    </recommendedName>
    <domain>
        <recommendedName>
            <fullName evidence="15">Riboflavin kinase</fullName>
            <ecNumber evidence="15">2.7.1.26</ecNumber>
        </recommendedName>
        <alternativeName>
            <fullName evidence="15">Flavokinase</fullName>
        </alternativeName>
    </domain>
    <domain>
        <recommendedName>
            <fullName evidence="15">FMN adenylyltransferase</fullName>
            <ecNumber evidence="15">2.7.7.2</ecNumber>
        </recommendedName>
        <alternativeName>
            <fullName evidence="15">FAD pyrophosphorylase</fullName>
        </alternativeName>
        <alternativeName>
            <fullName evidence="15">FAD synthase</fullName>
        </alternativeName>
    </domain>
</protein>
<dbReference type="InterPro" id="IPR015864">
    <property type="entry name" value="FAD_synthase"/>
</dbReference>
<proteinExistence type="inferred from homology"/>
<evidence type="ECO:0000256" key="14">
    <source>
        <dbReference type="ARBA" id="ARBA00049494"/>
    </source>
</evidence>
<evidence type="ECO:0000256" key="5">
    <source>
        <dbReference type="ARBA" id="ARBA00022643"/>
    </source>
</evidence>
<keyword evidence="18" id="KW-1185">Reference proteome</keyword>
<dbReference type="STRING" id="441119.SAMN04488047_103212"/>
<comment type="pathway">
    <text evidence="2 15">Cofactor biosynthesis; FAD biosynthesis; FAD from FMN: step 1/1.</text>
</comment>
<dbReference type="InterPro" id="IPR023465">
    <property type="entry name" value="Riboflavin_kinase_dom_sf"/>
</dbReference>
<dbReference type="InterPro" id="IPR023468">
    <property type="entry name" value="Riboflavin_kinase"/>
</dbReference>
<comment type="pathway">
    <text evidence="3 15">Cofactor biosynthesis; FMN biosynthesis; FMN from riboflavin (ATP route): step 1/1.</text>
</comment>
<dbReference type="GO" id="GO:0009398">
    <property type="term" value="P:FMN biosynthetic process"/>
    <property type="evidence" value="ECO:0007669"/>
    <property type="project" value="UniProtKB-UniRule"/>
</dbReference>
<comment type="catalytic activity">
    <reaction evidence="14 15">
        <text>FMN + ATP + H(+) = FAD + diphosphate</text>
        <dbReference type="Rhea" id="RHEA:17237"/>
        <dbReference type="ChEBI" id="CHEBI:15378"/>
        <dbReference type="ChEBI" id="CHEBI:30616"/>
        <dbReference type="ChEBI" id="CHEBI:33019"/>
        <dbReference type="ChEBI" id="CHEBI:57692"/>
        <dbReference type="ChEBI" id="CHEBI:58210"/>
        <dbReference type="EC" id="2.7.7.2"/>
    </reaction>
</comment>
<keyword evidence="5 15" id="KW-0288">FMN</keyword>
<dbReference type="GO" id="GO:0009231">
    <property type="term" value="P:riboflavin biosynthetic process"/>
    <property type="evidence" value="ECO:0007669"/>
    <property type="project" value="InterPro"/>
</dbReference>
<dbReference type="SMART" id="SM00904">
    <property type="entry name" value="Flavokinase"/>
    <property type="match status" value="1"/>
</dbReference>
<organism evidence="17 18">
    <name type="scientific">Tranquillimonas alkanivorans</name>
    <dbReference type="NCBI Taxonomy" id="441119"/>
    <lineage>
        <taxon>Bacteria</taxon>
        <taxon>Pseudomonadati</taxon>
        <taxon>Pseudomonadota</taxon>
        <taxon>Alphaproteobacteria</taxon>
        <taxon>Rhodobacterales</taxon>
        <taxon>Roseobacteraceae</taxon>
        <taxon>Tranquillimonas</taxon>
    </lineage>
</organism>
<feature type="domain" description="Riboflavin kinase" evidence="16">
    <location>
        <begin position="184"/>
        <end position="311"/>
    </location>
</feature>
<sequence length="314" mass="34657">MMRIVRDYQFVSPQDRGASAAIGNFDGVHLGHRTVIDIARSEALRLGAPLGVVTFEPHPREFFAPDTPSFRLMNAEAKAHRLEKLGVDKLYELSFNRALASLDPEEFALKVIAQGLGLRHVVVGQDFHFGKGRAGTAQDLVGYGEVMGFGVTLANLIETGGIEVSSTRIREALSDGRPEDAAEMLGHLHRIEGEVIRGDQRGRELGYPTANMSMEGLHLPRFGVYAVRVRVLTGPHAGEYDGVANIGTRPMFGENRPNLETFVFDFQGDLYGEHLSVALMSFLRPEENFEDVATLIAQMDRDSEKARALLALRR</sequence>
<keyword evidence="9 15" id="KW-0418">Kinase</keyword>
<keyword evidence="6 15" id="KW-0808">Transferase</keyword>
<name>A0A1I5NCJ6_9RHOB</name>
<evidence type="ECO:0000256" key="13">
    <source>
        <dbReference type="ARBA" id="ARBA00047880"/>
    </source>
</evidence>
<evidence type="ECO:0000313" key="17">
    <source>
        <dbReference type="EMBL" id="SFP19503.1"/>
    </source>
</evidence>
<dbReference type="PANTHER" id="PTHR22749:SF6">
    <property type="entry name" value="RIBOFLAVIN KINASE"/>
    <property type="match status" value="1"/>
</dbReference>
<evidence type="ECO:0000256" key="7">
    <source>
        <dbReference type="ARBA" id="ARBA00022695"/>
    </source>
</evidence>
<dbReference type="InterPro" id="IPR002606">
    <property type="entry name" value="Riboflavin_kinase_bac"/>
</dbReference>
<accession>A0A1I5NCJ6</accession>
<evidence type="ECO:0000256" key="9">
    <source>
        <dbReference type="ARBA" id="ARBA00022777"/>
    </source>
</evidence>
<evidence type="ECO:0000256" key="1">
    <source>
        <dbReference type="ARBA" id="ARBA00002121"/>
    </source>
</evidence>
<dbReference type="GO" id="GO:0006747">
    <property type="term" value="P:FAD biosynthetic process"/>
    <property type="evidence" value="ECO:0007669"/>
    <property type="project" value="UniProtKB-UniRule"/>
</dbReference>
<dbReference type="InterPro" id="IPR015865">
    <property type="entry name" value="Riboflavin_kinase_bac/euk"/>
</dbReference>
<dbReference type="Pfam" id="PF01687">
    <property type="entry name" value="Flavokinase"/>
    <property type="match status" value="1"/>
</dbReference>
<dbReference type="Gene3D" id="2.40.30.30">
    <property type="entry name" value="Riboflavin kinase-like"/>
    <property type="match status" value="1"/>
</dbReference>
<dbReference type="NCBIfam" id="NF004160">
    <property type="entry name" value="PRK05627.1-3"/>
    <property type="match status" value="1"/>
</dbReference>
<evidence type="ECO:0000256" key="3">
    <source>
        <dbReference type="ARBA" id="ARBA00005201"/>
    </source>
</evidence>
<dbReference type="EC" id="2.7.7.2" evidence="15"/>
<gene>
    <name evidence="17" type="ORF">SAMN04488047_103212</name>
</gene>
<dbReference type="FunFam" id="2.40.30.30:FF:000003">
    <property type="entry name" value="Riboflavin biosynthesis protein"/>
    <property type="match status" value="1"/>
</dbReference>
<keyword evidence="8 15" id="KW-0547">Nucleotide-binding</keyword>
<evidence type="ECO:0000256" key="6">
    <source>
        <dbReference type="ARBA" id="ARBA00022679"/>
    </source>
</evidence>
<keyword evidence="11 15" id="KW-0067">ATP-binding</keyword>
<evidence type="ECO:0000256" key="10">
    <source>
        <dbReference type="ARBA" id="ARBA00022827"/>
    </source>
</evidence>
<keyword evidence="4 15" id="KW-0285">Flavoprotein</keyword>
<dbReference type="Gene3D" id="3.40.50.620">
    <property type="entry name" value="HUPs"/>
    <property type="match status" value="1"/>
</dbReference>
<dbReference type="EMBL" id="FOXA01000003">
    <property type="protein sequence ID" value="SFP19503.1"/>
    <property type="molecule type" value="Genomic_DNA"/>
</dbReference>
<dbReference type="SUPFAM" id="SSF82114">
    <property type="entry name" value="Riboflavin kinase-like"/>
    <property type="match status" value="1"/>
</dbReference>
<dbReference type="Proteomes" id="UP000199356">
    <property type="component" value="Unassembled WGS sequence"/>
</dbReference>
<evidence type="ECO:0000256" key="11">
    <source>
        <dbReference type="ARBA" id="ARBA00022840"/>
    </source>
</evidence>
<dbReference type="FunFam" id="3.40.50.620:FF:000021">
    <property type="entry name" value="Riboflavin biosynthesis protein"/>
    <property type="match status" value="1"/>
</dbReference>